<sequence length="242" mass="28801">MKKIKYLLTIFLVIMMMSCSICNQTELSYDSLYKIYKTAQKKMQEGNFISAIKYLESIKNIDLFRQHTQQIQLDLIYAYYKNMDLESSENAINHFMNVYPNHPNVDYLLYMKGLIGMSMDNPATMKFFHFDNSSRDPEYAYNAFSNFVQLIKYYPKSIYVNDAYNRLIFLKNRLAKYELSVALFYHKHRAYVSVINRVKKMMIYYPDTKATHNALLLMAEAYRKLNINDEADKIFKIIDLNH</sequence>
<evidence type="ECO:0000313" key="7">
    <source>
        <dbReference type="EMBL" id="PPI87742.1"/>
    </source>
</evidence>
<evidence type="ECO:0000259" key="6">
    <source>
        <dbReference type="Pfam" id="PF13525"/>
    </source>
</evidence>
<feature type="chain" id="PRO_5015206300" description="Outer membrane protein assembly factor BamD" evidence="5">
    <location>
        <begin position="24"/>
        <end position="242"/>
    </location>
</feature>
<comment type="caution">
    <text evidence="7">The sequence shown here is derived from an EMBL/GenBank/DDBJ whole genome shotgun (WGS) entry which is preliminary data.</text>
</comment>
<evidence type="ECO:0000313" key="8">
    <source>
        <dbReference type="Proteomes" id="UP000296153"/>
    </source>
</evidence>
<feature type="signal peptide" evidence="5">
    <location>
        <begin position="1"/>
        <end position="23"/>
    </location>
</feature>
<dbReference type="PANTHER" id="PTHR37423:SF2">
    <property type="entry name" value="MEMBRANE-BOUND LYTIC MUREIN TRANSGLYCOSYLASE C"/>
    <property type="match status" value="1"/>
</dbReference>
<keyword evidence="3 4" id="KW-0998">Cell outer membrane</keyword>
<dbReference type="CDD" id="cd15830">
    <property type="entry name" value="BamD"/>
    <property type="match status" value="1"/>
</dbReference>
<comment type="subcellular location">
    <subcellularLocation>
        <location evidence="4">Cell outer membrane</location>
        <topology evidence="4">Lipid-anchor</topology>
    </subcellularLocation>
</comment>
<keyword evidence="1 4" id="KW-0732">Signal</keyword>
<gene>
    <name evidence="4" type="primary">bamD</name>
    <name evidence="7" type="ORF">CRV12_02760</name>
</gene>
<dbReference type="NCBIfam" id="TIGR03302">
    <property type="entry name" value="OM_YfiO"/>
    <property type="match status" value="1"/>
</dbReference>
<dbReference type="Pfam" id="PF13525">
    <property type="entry name" value="YfiO"/>
    <property type="match status" value="1"/>
</dbReference>
<evidence type="ECO:0000256" key="5">
    <source>
        <dbReference type="SAM" id="SignalP"/>
    </source>
</evidence>
<dbReference type="InterPro" id="IPR011990">
    <property type="entry name" value="TPR-like_helical_dom_sf"/>
</dbReference>
<feature type="domain" description="Outer membrane lipoprotein BamD-like" evidence="6">
    <location>
        <begin position="34"/>
        <end position="233"/>
    </location>
</feature>
<keyword evidence="4" id="KW-0564">Palmitate</keyword>
<dbReference type="Gene3D" id="1.25.40.10">
    <property type="entry name" value="Tetratricopeptide repeat domain"/>
    <property type="match status" value="1"/>
</dbReference>
<keyword evidence="4" id="KW-0449">Lipoprotein</keyword>
<dbReference type="PROSITE" id="PS51257">
    <property type="entry name" value="PROKAR_LIPOPROTEIN"/>
    <property type="match status" value="1"/>
</dbReference>
<organism evidence="7 8">
    <name type="scientific">Candidatus Pantoea edessiphila</name>
    <dbReference type="NCBI Taxonomy" id="2044610"/>
    <lineage>
        <taxon>Bacteria</taxon>
        <taxon>Pseudomonadati</taxon>
        <taxon>Pseudomonadota</taxon>
        <taxon>Gammaproteobacteria</taxon>
        <taxon>Enterobacterales</taxon>
        <taxon>Erwiniaceae</taxon>
        <taxon>Pantoea</taxon>
    </lineage>
</organism>
<dbReference type="AlphaFoldDB" id="A0A2P5SZL4"/>
<dbReference type="GO" id="GO:0051205">
    <property type="term" value="P:protein insertion into membrane"/>
    <property type="evidence" value="ECO:0007669"/>
    <property type="project" value="UniProtKB-UniRule"/>
</dbReference>
<dbReference type="Proteomes" id="UP000296153">
    <property type="component" value="Unassembled WGS sequence"/>
</dbReference>
<dbReference type="OrthoDB" id="9779191at2"/>
<proteinExistence type="inferred from homology"/>
<evidence type="ECO:0000256" key="3">
    <source>
        <dbReference type="ARBA" id="ARBA00023237"/>
    </source>
</evidence>
<comment type="subunit">
    <text evidence="4">Part of the Bam complex, which is composed of the outer membrane protein BamA, and four lipoproteins BamB, BamC, BamD and BamE.</text>
</comment>
<dbReference type="HAMAP" id="MF_00922">
    <property type="entry name" value="OM_assembly_BamD"/>
    <property type="match status" value="1"/>
</dbReference>
<dbReference type="GO" id="GO:0009279">
    <property type="term" value="C:cell outer membrane"/>
    <property type="evidence" value="ECO:0007669"/>
    <property type="project" value="UniProtKB-SubCell"/>
</dbReference>
<evidence type="ECO:0000256" key="4">
    <source>
        <dbReference type="HAMAP-Rule" id="MF_00922"/>
    </source>
</evidence>
<dbReference type="InterPro" id="IPR039565">
    <property type="entry name" value="BamD-like"/>
</dbReference>
<evidence type="ECO:0000256" key="2">
    <source>
        <dbReference type="ARBA" id="ARBA00023136"/>
    </source>
</evidence>
<accession>A0A2P5SZL4</accession>
<comment type="similarity">
    <text evidence="4">Belongs to the BamD family.</text>
</comment>
<dbReference type="GO" id="GO:0043165">
    <property type="term" value="P:Gram-negative-bacterium-type cell outer membrane assembly"/>
    <property type="evidence" value="ECO:0007669"/>
    <property type="project" value="UniProtKB-UniRule"/>
</dbReference>
<dbReference type="EMBL" id="PDKT01000004">
    <property type="protein sequence ID" value="PPI87742.1"/>
    <property type="molecule type" value="Genomic_DNA"/>
</dbReference>
<dbReference type="PANTHER" id="PTHR37423">
    <property type="entry name" value="SOLUBLE LYTIC MUREIN TRANSGLYCOSYLASE-RELATED"/>
    <property type="match status" value="1"/>
</dbReference>
<protein>
    <recommendedName>
        <fullName evidence="4">Outer membrane protein assembly factor BamD</fullName>
    </recommendedName>
</protein>
<comment type="function">
    <text evidence="4">Part of the outer membrane protein assembly complex, which is involved in assembly and insertion of beta-barrel proteins into the outer membrane. Constitutes, with BamA, the core component of the assembly machinery.</text>
</comment>
<reference evidence="7 8" key="1">
    <citation type="journal article" date="2018" name="Genome Biol. Evol.">
        <title>Cladogenesis and Genomic Streamlining in Extracellular Endosymbionts of Tropical Stink Bugs.</title>
        <authorList>
            <person name="Otero-Bravo A."/>
            <person name="Goffredi S."/>
            <person name="Sabree Z.L."/>
        </authorList>
    </citation>
    <scope>NUCLEOTIDE SEQUENCE [LARGE SCALE GENOMIC DNA]</scope>
    <source>
        <strain evidence="7 8">SoEE</strain>
    </source>
</reference>
<dbReference type="RefSeq" id="WP_136131144.1">
    <property type="nucleotide sequence ID" value="NZ_PDKT01000004.1"/>
</dbReference>
<keyword evidence="2 4" id="KW-0472">Membrane</keyword>
<dbReference type="InterPro" id="IPR017689">
    <property type="entry name" value="BamD"/>
</dbReference>
<evidence type="ECO:0000256" key="1">
    <source>
        <dbReference type="ARBA" id="ARBA00022729"/>
    </source>
</evidence>
<name>A0A2P5SZL4_9GAMM</name>